<evidence type="ECO:0000313" key="9">
    <source>
        <dbReference type="Proteomes" id="UP001301442"/>
    </source>
</evidence>
<dbReference type="Pfam" id="PF02836">
    <property type="entry name" value="Glyco_hydro_2_C"/>
    <property type="match status" value="1"/>
</dbReference>
<dbReference type="InterPro" id="IPR051913">
    <property type="entry name" value="GH2_Domain-Containing"/>
</dbReference>
<evidence type="ECO:0000259" key="7">
    <source>
        <dbReference type="Pfam" id="PF02837"/>
    </source>
</evidence>
<dbReference type="Gene3D" id="2.60.40.10">
    <property type="entry name" value="Immunoglobulins"/>
    <property type="match status" value="1"/>
</dbReference>
<feature type="domain" description="Glycoside hydrolase family 2 immunoglobulin-like beta-sandwich" evidence="5">
    <location>
        <begin position="241"/>
        <end position="346"/>
    </location>
</feature>
<sequence>MRFLLKCIKWFFISITVLILLIIFSWPFWSPLMVDGKYERFAKSHVPENKENYLAQILGAQPEIACGGTAGQYNWGEQTRQYVSLNGTWQVEQGQLDEQLPLKYNHVAAVPGLLADAKPAFNGLGQPSEERDVFWYKRNFDAPETALDTALLCIAKVKYGAKVWVNDVDVGEHYGAFTQAEFNLAKAIKWGESNELVVRVGAERSQIPAFMPTGQDNEKEYWMPGIWDDVNLLFTGAQTIVRSKVETNINTGIATIKNTIKNNGNSNVTLVVVNSLREWKTDLKVSDESLVTIALAAGETKTIEQKVSVTGMKLWTLEAPFLYVADTKLKVDDVVIDDQATRFGFRSVKWKGGDERGFYLNGEKIYLRGSNFSLGRFFEDPEAGTLAWNEAWVRKLYTSYPKDYHWNLFRTSLGRMPNFWYDIADEEGFLIDDEFAYWTLMGKMKDTETHKFDQAHLEWSIVELEKEFTSWIQENWNHPSIAWWSASNETTDMKSFDTISNVRHLDSTRQWENGGWQKPHDKDDPIEDHPYIFAANFNPLLALLGGNQGAGIEALDNNPGQYKGPLNPTSIIQVTYPSDENPYIINEFGWLWLNRDGSATKLTDQIYPRLLGDDNTTDTRREAWAYLHAGLTGFWRAKRGYQGVQHFAYLSHSKPGTAYTSDNFIDLENLVMEPRWHEYSKNVWSPAAVYIDKWSDDYQRGQTADIPLIMINDNLHTMNGEVQLFVTDEAGNVLQKSERVKVSLDKNGEQAFELEIKIPKRKQFVLFAQLLYQDSQKHDVVDKRKVGFKHHGVEVATRPKM</sequence>
<evidence type="ECO:0000256" key="2">
    <source>
        <dbReference type="ARBA" id="ARBA00022801"/>
    </source>
</evidence>
<feature type="domain" description="Glycoside hydrolase family 2 catalytic" evidence="6">
    <location>
        <begin position="357"/>
        <end position="510"/>
    </location>
</feature>
<dbReference type="Gene3D" id="2.60.120.260">
    <property type="entry name" value="Galactose-binding domain-like"/>
    <property type="match status" value="1"/>
</dbReference>
<evidence type="ECO:0000259" key="5">
    <source>
        <dbReference type="Pfam" id="PF00703"/>
    </source>
</evidence>
<protein>
    <submittedName>
        <fullName evidence="8">Glycoside hydrolase family 2 TIM barrel-domain containing protein</fullName>
    </submittedName>
</protein>
<dbReference type="InterPro" id="IPR036156">
    <property type="entry name" value="Beta-gal/glucu_dom_sf"/>
</dbReference>
<dbReference type="InterPro" id="IPR013783">
    <property type="entry name" value="Ig-like_fold"/>
</dbReference>
<dbReference type="GO" id="GO:0016787">
    <property type="term" value="F:hydrolase activity"/>
    <property type="evidence" value="ECO:0007669"/>
    <property type="project" value="UniProtKB-KW"/>
</dbReference>
<dbReference type="InterPro" id="IPR006102">
    <property type="entry name" value="Ig-like_GH2"/>
</dbReference>
<dbReference type="Pfam" id="PF02837">
    <property type="entry name" value="Glyco_hydro_2_N"/>
    <property type="match status" value="1"/>
</dbReference>
<evidence type="ECO:0000256" key="3">
    <source>
        <dbReference type="ARBA" id="ARBA00023295"/>
    </source>
</evidence>
<evidence type="ECO:0000256" key="4">
    <source>
        <dbReference type="SAM" id="Phobius"/>
    </source>
</evidence>
<keyword evidence="4" id="KW-1133">Transmembrane helix</keyword>
<comment type="similarity">
    <text evidence="1">Belongs to the glycosyl hydrolase 2 family.</text>
</comment>
<evidence type="ECO:0000256" key="1">
    <source>
        <dbReference type="ARBA" id="ARBA00007401"/>
    </source>
</evidence>
<feature type="domain" description="Glycosyl hydrolases family 2 sugar binding" evidence="7">
    <location>
        <begin position="131"/>
        <end position="233"/>
    </location>
</feature>
<keyword evidence="2 8" id="KW-0378">Hydrolase</keyword>
<dbReference type="Pfam" id="PF00703">
    <property type="entry name" value="Glyco_hydro_2"/>
    <property type="match status" value="1"/>
</dbReference>
<dbReference type="SUPFAM" id="SSF51445">
    <property type="entry name" value="(Trans)glycosidases"/>
    <property type="match status" value="1"/>
</dbReference>
<keyword evidence="4" id="KW-0812">Transmembrane</keyword>
<dbReference type="InterPro" id="IPR006103">
    <property type="entry name" value="Glyco_hydro_2_cat"/>
</dbReference>
<evidence type="ECO:0000313" key="8">
    <source>
        <dbReference type="EMBL" id="WOH38175.1"/>
    </source>
</evidence>
<dbReference type="Gene3D" id="3.20.20.80">
    <property type="entry name" value="Glycosidases"/>
    <property type="match status" value="1"/>
</dbReference>
<proteinExistence type="inferred from homology"/>
<dbReference type="InterPro" id="IPR006104">
    <property type="entry name" value="Glyco_hydro_2_N"/>
</dbReference>
<dbReference type="PANTHER" id="PTHR42732">
    <property type="entry name" value="BETA-GALACTOSIDASE"/>
    <property type="match status" value="1"/>
</dbReference>
<keyword evidence="3" id="KW-0326">Glycosidase</keyword>
<gene>
    <name evidence="8" type="ORF">RI844_02765</name>
</gene>
<dbReference type="RefSeq" id="WP_348396948.1">
    <property type="nucleotide sequence ID" value="NZ_CP136600.1"/>
</dbReference>
<reference evidence="8 9" key="1">
    <citation type="submission" date="2023-09" db="EMBL/GenBank/DDBJ databases">
        <authorList>
            <person name="Qi X."/>
        </authorList>
    </citation>
    <scope>NUCLEOTIDE SEQUENCE [LARGE SCALE GENOMIC DNA]</scope>
    <source>
        <strain evidence="8 9">S1-1</strain>
    </source>
</reference>
<dbReference type="InterPro" id="IPR017853">
    <property type="entry name" value="GH"/>
</dbReference>
<feature type="transmembrane region" description="Helical" evidence="4">
    <location>
        <begin position="7"/>
        <end position="29"/>
    </location>
</feature>
<organism evidence="8 9">
    <name type="scientific">Thalassotalea fonticola</name>
    <dbReference type="NCBI Taxonomy" id="3065649"/>
    <lineage>
        <taxon>Bacteria</taxon>
        <taxon>Pseudomonadati</taxon>
        <taxon>Pseudomonadota</taxon>
        <taxon>Gammaproteobacteria</taxon>
        <taxon>Alteromonadales</taxon>
        <taxon>Colwelliaceae</taxon>
        <taxon>Thalassotalea</taxon>
    </lineage>
</organism>
<dbReference type="SUPFAM" id="SSF49303">
    <property type="entry name" value="beta-Galactosidase/glucuronidase domain"/>
    <property type="match status" value="1"/>
</dbReference>
<accession>A0ABZ0GQV3</accession>
<dbReference type="PANTHER" id="PTHR42732:SF1">
    <property type="entry name" value="BETA-MANNOSIDASE"/>
    <property type="match status" value="1"/>
</dbReference>
<keyword evidence="4" id="KW-0472">Membrane</keyword>
<dbReference type="SUPFAM" id="SSF49785">
    <property type="entry name" value="Galactose-binding domain-like"/>
    <property type="match status" value="1"/>
</dbReference>
<dbReference type="Proteomes" id="UP001301442">
    <property type="component" value="Chromosome"/>
</dbReference>
<name>A0ABZ0GQV3_9GAMM</name>
<dbReference type="InterPro" id="IPR008979">
    <property type="entry name" value="Galactose-bd-like_sf"/>
</dbReference>
<dbReference type="EMBL" id="CP136600">
    <property type="protein sequence ID" value="WOH38175.1"/>
    <property type="molecule type" value="Genomic_DNA"/>
</dbReference>
<evidence type="ECO:0000259" key="6">
    <source>
        <dbReference type="Pfam" id="PF02836"/>
    </source>
</evidence>
<keyword evidence="9" id="KW-1185">Reference proteome</keyword>